<evidence type="ECO:0008006" key="3">
    <source>
        <dbReference type="Google" id="ProtNLM"/>
    </source>
</evidence>
<evidence type="ECO:0000313" key="1">
    <source>
        <dbReference type="EMBL" id="MCF1714484.1"/>
    </source>
</evidence>
<keyword evidence="2" id="KW-1185">Reference proteome</keyword>
<accession>A0ABS9BH29</accession>
<protein>
    <recommendedName>
        <fullName evidence="3">MORN repeat protein</fullName>
    </recommendedName>
</protein>
<proteinExistence type="predicted"/>
<dbReference type="Pfam" id="PF07661">
    <property type="entry name" value="MORN_2"/>
    <property type="match status" value="2"/>
</dbReference>
<dbReference type="EMBL" id="JAKEVY010000002">
    <property type="protein sequence ID" value="MCF1714484.1"/>
    <property type="molecule type" value="Genomic_DNA"/>
</dbReference>
<dbReference type="RefSeq" id="WP_234865201.1">
    <property type="nucleotide sequence ID" value="NZ_JAKEVY010000002.1"/>
</dbReference>
<dbReference type="InterPro" id="IPR011652">
    <property type="entry name" value="MORN_2"/>
</dbReference>
<organism evidence="1 2">
    <name type="scientific">Flavihumibacter fluminis</name>
    <dbReference type="NCBI Taxonomy" id="2909236"/>
    <lineage>
        <taxon>Bacteria</taxon>
        <taxon>Pseudomonadati</taxon>
        <taxon>Bacteroidota</taxon>
        <taxon>Chitinophagia</taxon>
        <taxon>Chitinophagales</taxon>
        <taxon>Chitinophagaceae</taxon>
        <taxon>Flavihumibacter</taxon>
    </lineage>
</organism>
<dbReference type="Gene3D" id="2.20.110.10">
    <property type="entry name" value="Histone H3 K4-specific methyltransferase SET7/9 N-terminal domain"/>
    <property type="match status" value="2"/>
</dbReference>
<reference evidence="1 2" key="1">
    <citation type="submission" date="2022-01" db="EMBL/GenBank/DDBJ databases">
        <title>Flavihumibacter sp. nov., isolated from sediment of a river.</title>
        <authorList>
            <person name="Liu H."/>
        </authorList>
    </citation>
    <scope>NUCLEOTIDE SEQUENCE [LARGE SCALE GENOMIC DNA]</scope>
    <source>
        <strain evidence="1 2">RY-1</strain>
    </source>
</reference>
<dbReference type="Proteomes" id="UP001200145">
    <property type="component" value="Unassembled WGS sequence"/>
</dbReference>
<gene>
    <name evidence="1" type="ORF">L0U88_07575</name>
</gene>
<name>A0ABS9BH29_9BACT</name>
<evidence type="ECO:0000313" key="2">
    <source>
        <dbReference type="Proteomes" id="UP001200145"/>
    </source>
</evidence>
<dbReference type="SUPFAM" id="SSF82185">
    <property type="entry name" value="Histone H3 K4-specific methyltransferase SET7/9 N-terminal domain"/>
    <property type="match status" value="2"/>
</dbReference>
<sequence length="256" mass="29511">MKQILYTWLILIGSGSALLWSGQQDGNAASNGYRFTVSYKRKLPHGLYQSWFDSAQIRDKGNFIMGIPDGEWKGWYSNGQPRFIRTYSATKLQRVKQEIKKHPKHVLLPLAQEAQKDRNALTQATSPIQSFWHLYGKRHEELPPVPIDSLVLASVQINEQAGDNAYMAPFKECLHHGLYMNYFPNGTPKDSGYYRNGLREGHWEHWLSKGLLRASGSYTHGKRSGTWSYYDPQGRIRSLATYDRNGKLVHQQFYDK</sequence>
<comment type="caution">
    <text evidence="1">The sequence shown here is derived from an EMBL/GenBank/DDBJ whole genome shotgun (WGS) entry which is preliminary data.</text>
</comment>